<dbReference type="GO" id="GO:0004674">
    <property type="term" value="F:protein serine/threonine kinase activity"/>
    <property type="evidence" value="ECO:0007669"/>
    <property type="project" value="UniProtKB-KW"/>
</dbReference>
<dbReference type="EMBL" id="CAXHTB010000003">
    <property type="protein sequence ID" value="CAL0303235.1"/>
    <property type="molecule type" value="Genomic_DNA"/>
</dbReference>
<keyword evidence="1" id="KW-0723">Serine/threonine-protein kinase</keyword>
<keyword evidence="2" id="KW-0808">Transferase</keyword>
<keyword evidence="8" id="KW-1185">Reference proteome</keyword>
<keyword evidence="4" id="KW-0418">Kinase</keyword>
<evidence type="ECO:0000256" key="5">
    <source>
        <dbReference type="ARBA" id="ARBA00022840"/>
    </source>
</evidence>
<dbReference type="PANTHER" id="PTHR11584">
    <property type="entry name" value="SERINE/THREONINE PROTEIN KINASE"/>
    <property type="match status" value="1"/>
</dbReference>
<protein>
    <recommendedName>
        <fullName evidence="6">Protein kinase domain-containing protein</fullName>
    </recommendedName>
</protein>
<evidence type="ECO:0000256" key="1">
    <source>
        <dbReference type="ARBA" id="ARBA00022527"/>
    </source>
</evidence>
<sequence length="75" mass="8443">MEYVHPGPVTPLIQERFGLITEVEVRQFSHHILSGLAYLHSNQIVHRDIRGANFLVDQAGVLKLADFGISKYVSL</sequence>
<evidence type="ECO:0000313" key="7">
    <source>
        <dbReference type="EMBL" id="CAL0303235.1"/>
    </source>
</evidence>
<dbReference type="PROSITE" id="PS00109">
    <property type="entry name" value="PROTEIN_KINASE_TYR"/>
    <property type="match status" value="1"/>
</dbReference>
<evidence type="ECO:0000259" key="6">
    <source>
        <dbReference type="PROSITE" id="PS50011"/>
    </source>
</evidence>
<gene>
    <name evidence="7" type="ORF">LLUT_LOCUS4295</name>
</gene>
<dbReference type="PROSITE" id="PS50011">
    <property type="entry name" value="PROTEIN_KINASE_DOM"/>
    <property type="match status" value="1"/>
</dbReference>
<dbReference type="PANTHER" id="PTHR11584:SF369">
    <property type="entry name" value="MITOGEN-ACTIVATED PROTEIN KINASE KINASE KINASE 19-RELATED"/>
    <property type="match status" value="1"/>
</dbReference>
<dbReference type="GO" id="GO:0005524">
    <property type="term" value="F:ATP binding"/>
    <property type="evidence" value="ECO:0007669"/>
    <property type="project" value="UniProtKB-KW"/>
</dbReference>
<reference evidence="7 8" key="1">
    <citation type="submission" date="2024-03" db="EMBL/GenBank/DDBJ databases">
        <authorList>
            <person name="Martinez-Hernandez J."/>
        </authorList>
    </citation>
    <scope>NUCLEOTIDE SEQUENCE [LARGE SCALE GENOMIC DNA]</scope>
</reference>
<dbReference type="InterPro" id="IPR011009">
    <property type="entry name" value="Kinase-like_dom_sf"/>
</dbReference>
<accession>A0AAV1W1U5</accession>
<comment type="caution">
    <text evidence="7">The sequence shown here is derived from an EMBL/GenBank/DDBJ whole genome shotgun (WGS) entry which is preliminary data.</text>
</comment>
<keyword evidence="5" id="KW-0067">ATP-binding</keyword>
<evidence type="ECO:0000256" key="3">
    <source>
        <dbReference type="ARBA" id="ARBA00022741"/>
    </source>
</evidence>
<evidence type="ECO:0000256" key="2">
    <source>
        <dbReference type="ARBA" id="ARBA00022679"/>
    </source>
</evidence>
<feature type="domain" description="Protein kinase" evidence="6">
    <location>
        <begin position="1"/>
        <end position="75"/>
    </location>
</feature>
<dbReference type="AlphaFoldDB" id="A0AAV1W1U5"/>
<evidence type="ECO:0000256" key="4">
    <source>
        <dbReference type="ARBA" id="ARBA00022777"/>
    </source>
</evidence>
<proteinExistence type="predicted"/>
<evidence type="ECO:0000313" key="8">
    <source>
        <dbReference type="Proteomes" id="UP001497480"/>
    </source>
</evidence>
<dbReference type="Proteomes" id="UP001497480">
    <property type="component" value="Unassembled WGS sequence"/>
</dbReference>
<dbReference type="SUPFAM" id="SSF56112">
    <property type="entry name" value="Protein kinase-like (PK-like)"/>
    <property type="match status" value="1"/>
</dbReference>
<dbReference type="InterPro" id="IPR008266">
    <property type="entry name" value="Tyr_kinase_AS"/>
</dbReference>
<dbReference type="Gene3D" id="1.10.510.10">
    <property type="entry name" value="Transferase(Phosphotransferase) domain 1"/>
    <property type="match status" value="1"/>
</dbReference>
<keyword evidence="3" id="KW-0547">Nucleotide-binding</keyword>
<dbReference type="InterPro" id="IPR000719">
    <property type="entry name" value="Prot_kinase_dom"/>
</dbReference>
<name>A0AAV1W1U5_LUPLU</name>
<organism evidence="7 8">
    <name type="scientific">Lupinus luteus</name>
    <name type="common">European yellow lupine</name>
    <dbReference type="NCBI Taxonomy" id="3873"/>
    <lineage>
        <taxon>Eukaryota</taxon>
        <taxon>Viridiplantae</taxon>
        <taxon>Streptophyta</taxon>
        <taxon>Embryophyta</taxon>
        <taxon>Tracheophyta</taxon>
        <taxon>Spermatophyta</taxon>
        <taxon>Magnoliopsida</taxon>
        <taxon>eudicotyledons</taxon>
        <taxon>Gunneridae</taxon>
        <taxon>Pentapetalae</taxon>
        <taxon>rosids</taxon>
        <taxon>fabids</taxon>
        <taxon>Fabales</taxon>
        <taxon>Fabaceae</taxon>
        <taxon>Papilionoideae</taxon>
        <taxon>50 kb inversion clade</taxon>
        <taxon>genistoids sensu lato</taxon>
        <taxon>core genistoids</taxon>
        <taxon>Genisteae</taxon>
        <taxon>Lupinus</taxon>
    </lineage>
</organism>
<dbReference type="Pfam" id="PF00069">
    <property type="entry name" value="Pkinase"/>
    <property type="match status" value="1"/>
</dbReference>